<evidence type="ECO:0000256" key="3">
    <source>
        <dbReference type="ARBA" id="ARBA00022553"/>
    </source>
</evidence>
<evidence type="ECO:0000259" key="8">
    <source>
        <dbReference type="PROSITE" id="PS50109"/>
    </source>
</evidence>
<reference evidence="11 12" key="1">
    <citation type="submission" date="2023-07" db="EMBL/GenBank/DDBJ databases">
        <title>The novel representative of Negativicutes class, Anaeroselena agilis gen. nov. sp. nov.</title>
        <authorList>
            <person name="Prokofeva M.I."/>
            <person name="Elcheninov A.G."/>
            <person name="Klyukina A."/>
            <person name="Kublanov I.V."/>
            <person name="Frolov E.N."/>
            <person name="Podosokorskaya O.A."/>
        </authorList>
    </citation>
    <scope>NUCLEOTIDE SEQUENCE [LARGE SCALE GENOMIC DNA]</scope>
    <source>
        <strain evidence="11 12">4137-cl</strain>
    </source>
</reference>
<dbReference type="InterPro" id="IPR000014">
    <property type="entry name" value="PAS"/>
</dbReference>
<proteinExistence type="predicted"/>
<dbReference type="Gene3D" id="1.10.287.130">
    <property type="match status" value="1"/>
</dbReference>
<evidence type="ECO:0000313" key="11">
    <source>
        <dbReference type="EMBL" id="MDT8899799.1"/>
    </source>
</evidence>
<feature type="domain" description="PAS" evidence="9">
    <location>
        <begin position="155"/>
        <end position="214"/>
    </location>
</feature>
<dbReference type="InterPro" id="IPR013656">
    <property type="entry name" value="PAS_4"/>
</dbReference>
<dbReference type="RefSeq" id="WP_413778366.1">
    <property type="nucleotide sequence ID" value="NZ_JAUOZS010000001.1"/>
</dbReference>
<dbReference type="SUPFAM" id="SSF55874">
    <property type="entry name" value="ATPase domain of HSP90 chaperone/DNA topoisomerase II/histidine kinase"/>
    <property type="match status" value="1"/>
</dbReference>
<dbReference type="PANTHER" id="PTHR43304">
    <property type="entry name" value="PHYTOCHROME-LIKE PROTEIN CPH1"/>
    <property type="match status" value="1"/>
</dbReference>
<feature type="domain" description="PAC" evidence="10">
    <location>
        <begin position="227"/>
        <end position="281"/>
    </location>
</feature>
<dbReference type="Pfam" id="PF08448">
    <property type="entry name" value="PAS_4"/>
    <property type="match status" value="1"/>
</dbReference>
<evidence type="ECO:0000256" key="5">
    <source>
        <dbReference type="ARBA" id="ARBA00022777"/>
    </source>
</evidence>
<dbReference type="EC" id="2.7.13.3" evidence="2"/>
<sequence>MSGRGLSASETDIDGVFGRELGERRRDEAALNKPEAMAKSVLDSVNFGVVVIDRAMRILAANRFIREVFPDVDYSQAPCCHASLGHAERKVCLNCPAKQTFQDGEAHEGICVVPRADGEKYVRLVYSPIKDDDGAVVAVVGVSENISARVLAEEKIRKLSLAVDQSPGIVLIADPDGRITYVNARFTQVTGYKAEEVNGMAPRDCLKSGVHPDSYYNEVWATVEAGREWRGEFCNRKKNGELFWVLASICPVMNAEGKLACYLSIQQDITEKKVMEEALRVSRETLSLAAELAKLGPWHFRADKQSFEFNDEFYALFGSDTAREGRFMTPEEYAREFVHPDDAWIVEKELRNSLESQGCYSTRLEHRIIRRDGEVRTIAVKINIVKDADGRPVLWYGANQDITEQKETERALEERNAELREALQKLQQTQAHLIQQEKMAGIGQLAAGVAHEINNPLSFVVSNFDTLRQYLSQIADMIGAYREIGRLVREGDTERARNLADDLAALEKRARLDYIMEDLSPILTETGDGISRVAKIVKALLPFARVDRQELFEEYDLHAGIRDTLIVARNEVKYVARLEEDYGQLPPIEAVGGMVNQVLLNILMNAAQAVKSRHSEATGLIKIRTYRDDENVYCSIADNGPGIPAEIRTDIFNPFFTTKPVGQGTGLGLSISYDIVVNKHLGDIMLESDGSSGATFTVRLPIRQRKSGEYKAKG</sequence>
<evidence type="ECO:0000256" key="6">
    <source>
        <dbReference type="ARBA" id="ARBA00023012"/>
    </source>
</evidence>
<evidence type="ECO:0000256" key="4">
    <source>
        <dbReference type="ARBA" id="ARBA00022679"/>
    </source>
</evidence>
<feature type="domain" description="PAC" evidence="10">
    <location>
        <begin position="107"/>
        <end position="158"/>
    </location>
</feature>
<dbReference type="InterPro" id="IPR001610">
    <property type="entry name" value="PAC"/>
</dbReference>
<dbReference type="Pfam" id="PF08447">
    <property type="entry name" value="PAS_3"/>
    <property type="match status" value="1"/>
</dbReference>
<dbReference type="Proteomes" id="UP001254848">
    <property type="component" value="Unassembled WGS sequence"/>
</dbReference>
<evidence type="ECO:0000313" key="12">
    <source>
        <dbReference type="Proteomes" id="UP001254848"/>
    </source>
</evidence>
<evidence type="ECO:0000259" key="9">
    <source>
        <dbReference type="PROSITE" id="PS50112"/>
    </source>
</evidence>
<dbReference type="PROSITE" id="PS50109">
    <property type="entry name" value="HIS_KIN"/>
    <property type="match status" value="1"/>
</dbReference>
<dbReference type="InterPro" id="IPR036097">
    <property type="entry name" value="HisK_dim/P_sf"/>
</dbReference>
<protein>
    <recommendedName>
        <fullName evidence="2">histidine kinase</fullName>
        <ecNumber evidence="2">2.7.13.3</ecNumber>
    </recommendedName>
</protein>
<dbReference type="InterPro" id="IPR005467">
    <property type="entry name" value="His_kinase_dom"/>
</dbReference>
<gene>
    <name evidence="11" type="ORF">Q4T40_00865</name>
</gene>
<comment type="catalytic activity">
    <reaction evidence="1">
        <text>ATP + protein L-histidine = ADP + protein N-phospho-L-histidine.</text>
        <dbReference type="EC" id="2.7.13.3"/>
    </reaction>
</comment>
<dbReference type="NCBIfam" id="TIGR00229">
    <property type="entry name" value="sensory_box"/>
    <property type="match status" value="2"/>
</dbReference>
<evidence type="ECO:0000256" key="2">
    <source>
        <dbReference type="ARBA" id="ARBA00012438"/>
    </source>
</evidence>
<dbReference type="SMART" id="SM00387">
    <property type="entry name" value="HATPase_c"/>
    <property type="match status" value="1"/>
</dbReference>
<name>A0ABU3NSK6_9FIRM</name>
<dbReference type="InterPro" id="IPR000700">
    <property type="entry name" value="PAS-assoc_C"/>
</dbReference>
<accession>A0ABU3NSK6</accession>
<dbReference type="SUPFAM" id="SSF47384">
    <property type="entry name" value="Homodimeric domain of signal transducing histidine kinase"/>
    <property type="match status" value="1"/>
</dbReference>
<dbReference type="PANTHER" id="PTHR43304:SF1">
    <property type="entry name" value="PAC DOMAIN-CONTAINING PROTEIN"/>
    <property type="match status" value="1"/>
</dbReference>
<feature type="domain" description="PAC" evidence="10">
    <location>
        <begin position="362"/>
        <end position="414"/>
    </location>
</feature>
<dbReference type="Gene3D" id="3.30.450.20">
    <property type="entry name" value="PAS domain"/>
    <property type="match status" value="3"/>
</dbReference>
<feature type="coiled-coil region" evidence="7">
    <location>
        <begin position="402"/>
        <end position="439"/>
    </location>
</feature>
<dbReference type="InterPro" id="IPR003661">
    <property type="entry name" value="HisK_dim/P_dom"/>
</dbReference>
<dbReference type="InterPro" id="IPR036890">
    <property type="entry name" value="HATPase_C_sf"/>
</dbReference>
<dbReference type="PROSITE" id="PS50112">
    <property type="entry name" value="PAS"/>
    <property type="match status" value="1"/>
</dbReference>
<evidence type="ECO:0000256" key="7">
    <source>
        <dbReference type="SAM" id="Coils"/>
    </source>
</evidence>
<keyword evidence="6" id="KW-0902">Two-component regulatory system</keyword>
<dbReference type="InterPro" id="IPR035965">
    <property type="entry name" value="PAS-like_dom_sf"/>
</dbReference>
<keyword evidence="7" id="KW-0175">Coiled coil</keyword>
<dbReference type="SUPFAM" id="SSF55785">
    <property type="entry name" value="PYP-like sensor domain (PAS domain)"/>
    <property type="match status" value="3"/>
</dbReference>
<dbReference type="InterPro" id="IPR003594">
    <property type="entry name" value="HATPase_dom"/>
</dbReference>
<dbReference type="EMBL" id="JAUOZS010000001">
    <property type="protein sequence ID" value="MDT8899799.1"/>
    <property type="molecule type" value="Genomic_DNA"/>
</dbReference>
<dbReference type="Pfam" id="PF02518">
    <property type="entry name" value="HATPase_c"/>
    <property type="match status" value="1"/>
</dbReference>
<dbReference type="Pfam" id="PF13426">
    <property type="entry name" value="PAS_9"/>
    <property type="match status" value="1"/>
</dbReference>
<dbReference type="InterPro" id="IPR013655">
    <property type="entry name" value="PAS_fold_3"/>
</dbReference>
<dbReference type="CDD" id="cd00130">
    <property type="entry name" value="PAS"/>
    <property type="match status" value="2"/>
</dbReference>
<dbReference type="CDD" id="cd00082">
    <property type="entry name" value="HisKA"/>
    <property type="match status" value="1"/>
</dbReference>
<dbReference type="PRINTS" id="PR00344">
    <property type="entry name" value="BCTRLSENSOR"/>
</dbReference>
<dbReference type="PROSITE" id="PS50113">
    <property type="entry name" value="PAC"/>
    <property type="match status" value="3"/>
</dbReference>
<dbReference type="Gene3D" id="2.10.70.100">
    <property type="match status" value="1"/>
</dbReference>
<feature type="domain" description="Histidine kinase" evidence="8">
    <location>
        <begin position="448"/>
        <end position="704"/>
    </location>
</feature>
<dbReference type="Gene3D" id="3.30.565.10">
    <property type="entry name" value="Histidine kinase-like ATPase, C-terminal domain"/>
    <property type="match status" value="1"/>
</dbReference>
<dbReference type="InterPro" id="IPR052162">
    <property type="entry name" value="Sensor_kinase/Photoreceptor"/>
</dbReference>
<evidence type="ECO:0000259" key="10">
    <source>
        <dbReference type="PROSITE" id="PS50113"/>
    </source>
</evidence>
<keyword evidence="12" id="KW-1185">Reference proteome</keyword>
<keyword evidence="4" id="KW-0808">Transferase</keyword>
<dbReference type="SMART" id="SM00091">
    <property type="entry name" value="PAS"/>
    <property type="match status" value="2"/>
</dbReference>
<organism evidence="11 12">
    <name type="scientific">Anaeroselena agilis</name>
    <dbReference type="NCBI Taxonomy" id="3063788"/>
    <lineage>
        <taxon>Bacteria</taxon>
        <taxon>Bacillati</taxon>
        <taxon>Bacillota</taxon>
        <taxon>Negativicutes</taxon>
        <taxon>Acetonemataceae</taxon>
        <taxon>Anaeroselena</taxon>
    </lineage>
</organism>
<keyword evidence="5" id="KW-0418">Kinase</keyword>
<keyword evidence="3" id="KW-0597">Phosphoprotein</keyword>
<dbReference type="InterPro" id="IPR004358">
    <property type="entry name" value="Sig_transdc_His_kin-like_C"/>
</dbReference>
<evidence type="ECO:0000256" key="1">
    <source>
        <dbReference type="ARBA" id="ARBA00000085"/>
    </source>
</evidence>
<dbReference type="SMART" id="SM00086">
    <property type="entry name" value="PAC"/>
    <property type="match status" value="3"/>
</dbReference>
<comment type="caution">
    <text evidence="11">The sequence shown here is derived from an EMBL/GenBank/DDBJ whole genome shotgun (WGS) entry which is preliminary data.</text>
</comment>